<feature type="compositionally biased region" description="Basic residues" evidence="1">
    <location>
        <begin position="163"/>
        <end position="175"/>
    </location>
</feature>
<evidence type="ECO:0000256" key="1">
    <source>
        <dbReference type="SAM" id="MobiDB-lite"/>
    </source>
</evidence>
<gene>
    <name evidence="2" type="ORF">PXEA_LOCUS33052</name>
</gene>
<evidence type="ECO:0000313" key="3">
    <source>
        <dbReference type="Proteomes" id="UP000784294"/>
    </source>
</evidence>
<accession>A0A3S5BBK8</accession>
<feature type="compositionally biased region" description="Basic and acidic residues" evidence="1">
    <location>
        <begin position="146"/>
        <end position="162"/>
    </location>
</feature>
<comment type="caution">
    <text evidence="2">The sequence shown here is derived from an EMBL/GenBank/DDBJ whole genome shotgun (WGS) entry which is preliminary data.</text>
</comment>
<organism evidence="2 3">
    <name type="scientific">Protopolystoma xenopodis</name>
    <dbReference type="NCBI Taxonomy" id="117903"/>
    <lineage>
        <taxon>Eukaryota</taxon>
        <taxon>Metazoa</taxon>
        <taxon>Spiralia</taxon>
        <taxon>Lophotrochozoa</taxon>
        <taxon>Platyhelminthes</taxon>
        <taxon>Monogenea</taxon>
        <taxon>Polyopisthocotylea</taxon>
        <taxon>Polystomatidea</taxon>
        <taxon>Polystomatidae</taxon>
        <taxon>Protopolystoma</taxon>
    </lineage>
</organism>
<feature type="region of interest" description="Disordered" evidence="1">
    <location>
        <begin position="66"/>
        <end position="175"/>
    </location>
</feature>
<evidence type="ECO:0000313" key="2">
    <source>
        <dbReference type="EMBL" id="VEL39612.1"/>
    </source>
</evidence>
<proteinExistence type="predicted"/>
<sequence length="295" mass="33055">MLNISWQRSLLPPSAPNPLRSAGCWSSRRYLHHCLQPVLWCDLSFLDHLLASQLNVDRRYHLGKPVGSSSAETIDTSKSHAFPSPISHLPHHQPAPTTSHGLSQHSPFSVLSHQFHESVGLSTGPRSPRNISLGSRTQTVPHRHQLKDSEFESRRRSHDQHLGQRHSAHQHHCRNDRHYHRYSRQLNDASGSQKRKISIKPQIASAGVTLAGFQQLDELMIQAEETQTSLTEGTASMLVWVTFGTKSTAKTGVSSNQTADGQGRFVLWHQMNYKTDSLSVWLSKSSTMISVFSSI</sequence>
<keyword evidence="3" id="KW-1185">Reference proteome</keyword>
<dbReference type="AlphaFoldDB" id="A0A3S5BBK8"/>
<name>A0A3S5BBK8_9PLAT</name>
<dbReference type="Proteomes" id="UP000784294">
    <property type="component" value="Unassembled WGS sequence"/>
</dbReference>
<reference evidence="2" key="1">
    <citation type="submission" date="2018-11" db="EMBL/GenBank/DDBJ databases">
        <authorList>
            <consortium name="Pathogen Informatics"/>
        </authorList>
    </citation>
    <scope>NUCLEOTIDE SEQUENCE</scope>
</reference>
<protein>
    <submittedName>
        <fullName evidence="2">Uncharacterized protein</fullName>
    </submittedName>
</protein>
<feature type="compositionally biased region" description="Polar residues" evidence="1">
    <location>
        <begin position="67"/>
        <end position="76"/>
    </location>
</feature>
<dbReference type="EMBL" id="CAAALY010261914">
    <property type="protein sequence ID" value="VEL39612.1"/>
    <property type="molecule type" value="Genomic_DNA"/>
</dbReference>
<feature type="compositionally biased region" description="Polar residues" evidence="1">
    <location>
        <begin position="120"/>
        <end position="140"/>
    </location>
</feature>
<feature type="compositionally biased region" description="Polar residues" evidence="1">
    <location>
        <begin position="95"/>
        <end position="112"/>
    </location>
</feature>